<sequence>MQKVEISGSVRLCQHFSTQALHVLLPLLPQIKLETIASTQRNLRPPPSRISRRFNAVPVPFFAQQIKIMNETNNTTKTSDDSLWIMSESSPFTLDFDPARTYSSSEHAFSQNSPDNSIPSQHFLCGLSPASNTSSFSSQLKPFPFASPKKDSMNSISLSVASGAGSPLSSPHARLDIPSFCPRKIHIDPKQKAMTNTPNQLILKKAVGKAPQTRPPAPQ</sequence>
<reference evidence="1 2" key="1">
    <citation type="journal article" date="2022" name="bioRxiv">
        <title>Genomics of Preaxostyla Flagellates Illuminates Evolutionary Transitions and the Path Towards Mitochondrial Loss.</title>
        <authorList>
            <person name="Novak L.V.F."/>
            <person name="Treitli S.C."/>
            <person name="Pyrih J."/>
            <person name="Halakuc P."/>
            <person name="Pipaliya S.V."/>
            <person name="Vacek V."/>
            <person name="Brzon O."/>
            <person name="Soukal P."/>
            <person name="Eme L."/>
            <person name="Dacks J.B."/>
            <person name="Karnkowska A."/>
            <person name="Elias M."/>
            <person name="Hampl V."/>
        </authorList>
    </citation>
    <scope>NUCLEOTIDE SEQUENCE [LARGE SCALE GENOMIC DNA]</scope>
    <source>
        <strain evidence="1">NAU3</strain>
        <tissue evidence="1">Gut</tissue>
    </source>
</reference>
<keyword evidence="2" id="KW-1185">Reference proteome</keyword>
<evidence type="ECO:0000313" key="2">
    <source>
        <dbReference type="Proteomes" id="UP001281761"/>
    </source>
</evidence>
<dbReference type="Proteomes" id="UP001281761">
    <property type="component" value="Unassembled WGS sequence"/>
</dbReference>
<evidence type="ECO:0000313" key="1">
    <source>
        <dbReference type="EMBL" id="KAK2951965.1"/>
    </source>
</evidence>
<protein>
    <submittedName>
        <fullName evidence="1">Uncharacterized protein</fullName>
    </submittedName>
</protein>
<proteinExistence type="predicted"/>
<name>A0ABQ9XKG9_9EUKA</name>
<organism evidence="1 2">
    <name type="scientific">Blattamonas nauphoetae</name>
    <dbReference type="NCBI Taxonomy" id="2049346"/>
    <lineage>
        <taxon>Eukaryota</taxon>
        <taxon>Metamonada</taxon>
        <taxon>Preaxostyla</taxon>
        <taxon>Oxymonadida</taxon>
        <taxon>Blattamonas</taxon>
    </lineage>
</organism>
<accession>A0ABQ9XKG9</accession>
<comment type="caution">
    <text evidence="1">The sequence shown here is derived from an EMBL/GenBank/DDBJ whole genome shotgun (WGS) entry which is preliminary data.</text>
</comment>
<dbReference type="EMBL" id="JARBJD010000110">
    <property type="protein sequence ID" value="KAK2951965.1"/>
    <property type="molecule type" value="Genomic_DNA"/>
</dbReference>
<gene>
    <name evidence="1" type="ORF">BLNAU_13065</name>
</gene>